<evidence type="ECO:0000256" key="1">
    <source>
        <dbReference type="SAM" id="MobiDB-lite"/>
    </source>
</evidence>
<dbReference type="EMBL" id="JAVRRF010000002">
    <property type="protein sequence ID" value="KAK5067230.1"/>
    <property type="molecule type" value="Genomic_DNA"/>
</dbReference>
<accession>A0ABR0JND4</accession>
<dbReference type="Proteomes" id="UP001345691">
    <property type="component" value="Unassembled WGS sequence"/>
</dbReference>
<reference evidence="2 3" key="1">
    <citation type="submission" date="2023-08" db="EMBL/GenBank/DDBJ databases">
        <title>Black Yeasts Isolated from many extreme environments.</title>
        <authorList>
            <person name="Coleine C."/>
            <person name="Stajich J.E."/>
            <person name="Selbmann L."/>
        </authorList>
    </citation>
    <scope>NUCLEOTIDE SEQUENCE [LARGE SCALE GENOMIC DNA]</scope>
    <source>
        <strain evidence="2 3">CCFEE 6328</strain>
    </source>
</reference>
<feature type="region of interest" description="Disordered" evidence="1">
    <location>
        <begin position="71"/>
        <end position="132"/>
    </location>
</feature>
<protein>
    <recommendedName>
        <fullName evidence="4">CsbD-like domain-containing protein</fullName>
    </recommendedName>
</protein>
<proteinExistence type="predicted"/>
<sequence>MADKVHKTTQNLVGDIKSGLHGIHGAGEALRGGAMEALDGIFHKSEGEERNKGIADKGLAEIRGGEVGVEGRHQHHTAGGQGSHLANANVNEPTQPSAEVGLGARDGLKSAKMANHNQLNHSTGPEGVDRFA</sequence>
<comment type="caution">
    <text evidence="2">The sequence shown here is derived from an EMBL/GenBank/DDBJ whole genome shotgun (WGS) entry which is preliminary data.</text>
</comment>
<keyword evidence="3" id="KW-1185">Reference proteome</keyword>
<evidence type="ECO:0000313" key="2">
    <source>
        <dbReference type="EMBL" id="KAK5067230.1"/>
    </source>
</evidence>
<evidence type="ECO:0000313" key="3">
    <source>
        <dbReference type="Proteomes" id="UP001345691"/>
    </source>
</evidence>
<name>A0ABR0JND4_9EURO</name>
<feature type="compositionally biased region" description="Polar residues" evidence="1">
    <location>
        <begin position="84"/>
        <end position="97"/>
    </location>
</feature>
<gene>
    <name evidence="2" type="ORF">LTR69_001217</name>
</gene>
<evidence type="ECO:0008006" key="4">
    <source>
        <dbReference type="Google" id="ProtNLM"/>
    </source>
</evidence>
<organism evidence="2 3">
    <name type="scientific">Exophiala sideris</name>
    <dbReference type="NCBI Taxonomy" id="1016849"/>
    <lineage>
        <taxon>Eukaryota</taxon>
        <taxon>Fungi</taxon>
        <taxon>Dikarya</taxon>
        <taxon>Ascomycota</taxon>
        <taxon>Pezizomycotina</taxon>
        <taxon>Eurotiomycetes</taxon>
        <taxon>Chaetothyriomycetidae</taxon>
        <taxon>Chaetothyriales</taxon>
        <taxon>Herpotrichiellaceae</taxon>
        <taxon>Exophiala</taxon>
    </lineage>
</organism>